<dbReference type="AlphaFoldDB" id="A0A438C8T2"/>
<dbReference type="Proteomes" id="UP000288805">
    <property type="component" value="Unassembled WGS sequence"/>
</dbReference>
<accession>A0A438C8T2</accession>
<sequence>MVSVLHSSVEIGYQSCQQVATKINRPDLKKQTPTASMPPMAIDHTSQSQKRVTVALTQKRKKKKAHVSHTQSRVTWAKRKRLIIGRRESRRLKFCKGENVLWEITLGTAYFLGLNEPTSSFSGFSVASSALITLKSVIFFIGSFD</sequence>
<feature type="region of interest" description="Disordered" evidence="1">
    <location>
        <begin position="29"/>
        <end position="48"/>
    </location>
</feature>
<gene>
    <name evidence="2" type="ORF">CK203_116609</name>
</gene>
<evidence type="ECO:0000256" key="1">
    <source>
        <dbReference type="SAM" id="MobiDB-lite"/>
    </source>
</evidence>
<name>A0A438C8T2_VITVI</name>
<evidence type="ECO:0000313" key="2">
    <source>
        <dbReference type="EMBL" id="RVW19598.1"/>
    </source>
</evidence>
<protein>
    <submittedName>
        <fullName evidence="2">Uncharacterized protein</fullName>
    </submittedName>
</protein>
<proteinExistence type="predicted"/>
<organism evidence="2 3">
    <name type="scientific">Vitis vinifera</name>
    <name type="common">Grape</name>
    <dbReference type="NCBI Taxonomy" id="29760"/>
    <lineage>
        <taxon>Eukaryota</taxon>
        <taxon>Viridiplantae</taxon>
        <taxon>Streptophyta</taxon>
        <taxon>Embryophyta</taxon>
        <taxon>Tracheophyta</taxon>
        <taxon>Spermatophyta</taxon>
        <taxon>Magnoliopsida</taxon>
        <taxon>eudicotyledons</taxon>
        <taxon>Gunneridae</taxon>
        <taxon>Pentapetalae</taxon>
        <taxon>rosids</taxon>
        <taxon>Vitales</taxon>
        <taxon>Vitaceae</taxon>
        <taxon>Viteae</taxon>
        <taxon>Vitis</taxon>
    </lineage>
</organism>
<evidence type="ECO:0000313" key="3">
    <source>
        <dbReference type="Proteomes" id="UP000288805"/>
    </source>
</evidence>
<reference evidence="2 3" key="1">
    <citation type="journal article" date="2018" name="PLoS Genet.">
        <title>Population sequencing reveals clonal diversity and ancestral inbreeding in the grapevine cultivar Chardonnay.</title>
        <authorList>
            <person name="Roach M.J."/>
            <person name="Johnson D.L."/>
            <person name="Bohlmann J."/>
            <person name="van Vuuren H.J."/>
            <person name="Jones S.J."/>
            <person name="Pretorius I.S."/>
            <person name="Schmidt S.A."/>
            <person name="Borneman A.R."/>
        </authorList>
    </citation>
    <scope>NUCLEOTIDE SEQUENCE [LARGE SCALE GENOMIC DNA]</scope>
    <source>
        <strain evidence="3">cv. Chardonnay</strain>
        <tissue evidence="2">Leaf</tissue>
    </source>
</reference>
<comment type="caution">
    <text evidence="2">The sequence shown here is derived from an EMBL/GenBank/DDBJ whole genome shotgun (WGS) entry which is preliminary data.</text>
</comment>
<dbReference type="EMBL" id="QGNW01002457">
    <property type="protein sequence ID" value="RVW19598.1"/>
    <property type="molecule type" value="Genomic_DNA"/>
</dbReference>